<dbReference type="PANTHER" id="PTHR38011:SF7">
    <property type="entry name" value="2,5-DIAMINO-6-RIBOSYLAMINO-4(3H)-PYRIMIDINONE 5'-PHOSPHATE REDUCTASE"/>
    <property type="match status" value="1"/>
</dbReference>
<dbReference type="InterPro" id="IPR024072">
    <property type="entry name" value="DHFR-like_dom_sf"/>
</dbReference>
<evidence type="ECO:0000256" key="2">
    <source>
        <dbReference type="ARBA" id="ARBA00022857"/>
    </source>
</evidence>
<gene>
    <name evidence="5" type="ORF">Ga0061067_10240</name>
</gene>
<dbReference type="InterPro" id="IPR002734">
    <property type="entry name" value="RibDG_C"/>
</dbReference>
<keyword evidence="3" id="KW-0560">Oxidoreductase</keyword>
<dbReference type="GO" id="GO:0009231">
    <property type="term" value="P:riboflavin biosynthetic process"/>
    <property type="evidence" value="ECO:0007669"/>
    <property type="project" value="InterPro"/>
</dbReference>
<dbReference type="SUPFAM" id="SSF53597">
    <property type="entry name" value="Dihydrofolate reductase-like"/>
    <property type="match status" value="1"/>
</dbReference>
<dbReference type="GO" id="GO:0008703">
    <property type="term" value="F:5-amino-6-(5-phosphoribosylamino)uracil reductase activity"/>
    <property type="evidence" value="ECO:0007669"/>
    <property type="project" value="InterPro"/>
</dbReference>
<feature type="domain" description="Bacterial bifunctional deaminase-reductase C-terminal" evidence="4">
    <location>
        <begin position="75"/>
        <end position="259"/>
    </location>
</feature>
<evidence type="ECO:0000256" key="1">
    <source>
        <dbReference type="ARBA" id="ARBA00005104"/>
    </source>
</evidence>
<accession>A0A0K6HP42</accession>
<evidence type="ECO:0000256" key="3">
    <source>
        <dbReference type="ARBA" id="ARBA00023002"/>
    </source>
</evidence>
<evidence type="ECO:0000259" key="4">
    <source>
        <dbReference type="Pfam" id="PF01872"/>
    </source>
</evidence>
<dbReference type="Pfam" id="PF01872">
    <property type="entry name" value="RibD_C"/>
    <property type="match status" value="1"/>
</dbReference>
<comment type="pathway">
    <text evidence="1">Cofactor biosynthesis; riboflavin biosynthesis.</text>
</comment>
<evidence type="ECO:0000313" key="5">
    <source>
        <dbReference type="EMBL" id="CUA92639.1"/>
    </source>
</evidence>
<dbReference type="Proteomes" id="UP000183900">
    <property type="component" value="Unassembled WGS sequence"/>
</dbReference>
<protein>
    <submittedName>
        <fullName evidence="5">Pyrimidine reductase, riboflavin biosynthesis</fullName>
    </submittedName>
</protein>
<dbReference type="PANTHER" id="PTHR38011">
    <property type="entry name" value="DIHYDROFOLATE REDUCTASE FAMILY PROTEIN (AFU_ORTHOLOGUE AFUA_8G06820)"/>
    <property type="match status" value="1"/>
</dbReference>
<sequence length="285" mass="30516">MPAALTAGQTTLTATQAVTLRPQRDPALRLTAFADDEDWRAVLAAARAPGKPLPQRWESLFGPLIYMRAGETRVVGQLGQSLDGRIATVSGHSKYINGSGCLSHLHRLRAVCDVVVIGAGTAIADDPQLNVRLVEGPNPARAIIDPNGRVPCGLRLFEGDGVRRLVITAAETQGDWPEGVEVLRLERLACGGLCPSAIVQALAKAGLRRILIEGGSHTISRFITARSLDRLHLLIAPMIIGAGKMGLELSPIQTLQEALRPRMTPHQAGDEVLLDCDLRSCPVYS</sequence>
<organism evidence="5 6">
    <name type="scientific">Pannonibacter indicus</name>
    <dbReference type="NCBI Taxonomy" id="466044"/>
    <lineage>
        <taxon>Bacteria</taxon>
        <taxon>Pseudomonadati</taxon>
        <taxon>Pseudomonadota</taxon>
        <taxon>Alphaproteobacteria</taxon>
        <taxon>Hyphomicrobiales</taxon>
        <taxon>Stappiaceae</taxon>
        <taxon>Pannonibacter</taxon>
    </lineage>
</organism>
<dbReference type="Gene3D" id="3.40.430.10">
    <property type="entry name" value="Dihydrofolate Reductase, subunit A"/>
    <property type="match status" value="1"/>
</dbReference>
<keyword evidence="2" id="KW-0521">NADP</keyword>
<dbReference type="AlphaFoldDB" id="A0A0K6HP42"/>
<dbReference type="EMBL" id="CYHE01000002">
    <property type="protein sequence ID" value="CUA92639.1"/>
    <property type="molecule type" value="Genomic_DNA"/>
</dbReference>
<name>A0A0K6HP42_9HYPH</name>
<keyword evidence="6" id="KW-1185">Reference proteome</keyword>
<evidence type="ECO:0000313" key="6">
    <source>
        <dbReference type="Proteomes" id="UP000183900"/>
    </source>
</evidence>
<proteinExistence type="predicted"/>
<reference evidence="6" key="1">
    <citation type="submission" date="2015-08" db="EMBL/GenBank/DDBJ databases">
        <authorList>
            <person name="Varghese N."/>
        </authorList>
    </citation>
    <scope>NUCLEOTIDE SEQUENCE [LARGE SCALE GENOMIC DNA]</scope>
    <source>
        <strain evidence="6">DSM 23407</strain>
    </source>
</reference>
<dbReference type="InterPro" id="IPR050765">
    <property type="entry name" value="Riboflavin_Biosynth_HTPR"/>
</dbReference>